<dbReference type="InterPro" id="IPR036397">
    <property type="entry name" value="RNaseH_sf"/>
</dbReference>
<dbReference type="STRING" id="1283841.A0A084QWU4"/>
<dbReference type="InParanoid" id="A0A084QWU4"/>
<evidence type="ECO:0000256" key="2">
    <source>
        <dbReference type="SAM" id="MobiDB-lite"/>
    </source>
</evidence>
<evidence type="ECO:0000313" key="4">
    <source>
        <dbReference type="EMBL" id="KFA68429.1"/>
    </source>
</evidence>
<dbReference type="HOGENOM" id="CLU_776533_0_0_1"/>
<dbReference type="Gene3D" id="3.30.420.10">
    <property type="entry name" value="Ribonuclease H-like superfamily/Ribonuclease H"/>
    <property type="match status" value="1"/>
</dbReference>
<dbReference type="OrthoDB" id="5027908at2759"/>
<dbReference type="InterPro" id="IPR041588">
    <property type="entry name" value="Integrase_H2C2"/>
</dbReference>
<dbReference type="Gene3D" id="1.10.340.70">
    <property type="match status" value="1"/>
</dbReference>
<evidence type="ECO:0000259" key="3">
    <source>
        <dbReference type="PROSITE" id="PS50994"/>
    </source>
</evidence>
<dbReference type="GO" id="GO:0005634">
    <property type="term" value="C:nucleus"/>
    <property type="evidence" value="ECO:0007669"/>
    <property type="project" value="UniProtKB-ARBA"/>
</dbReference>
<dbReference type="AlphaFoldDB" id="A0A084QWU4"/>
<dbReference type="Proteomes" id="UP000028524">
    <property type="component" value="Unassembled WGS sequence"/>
</dbReference>
<evidence type="ECO:0000313" key="5">
    <source>
        <dbReference type="Proteomes" id="UP000028524"/>
    </source>
</evidence>
<feature type="domain" description="Integrase catalytic" evidence="3">
    <location>
        <begin position="105"/>
        <end position="273"/>
    </location>
</feature>
<dbReference type="InterPro" id="IPR050951">
    <property type="entry name" value="Retrovirus_Pol_polyprotein"/>
</dbReference>
<dbReference type="PROSITE" id="PS50994">
    <property type="entry name" value="INTEGRASE"/>
    <property type="match status" value="1"/>
</dbReference>
<feature type="compositionally biased region" description="Acidic residues" evidence="2">
    <location>
        <begin position="324"/>
        <end position="333"/>
    </location>
</feature>
<reference evidence="4 5" key="1">
    <citation type="journal article" date="2014" name="BMC Genomics">
        <title>Comparative genome sequencing reveals chemotype-specific gene clusters in the toxigenic black mold Stachybotrys.</title>
        <authorList>
            <person name="Semeiks J."/>
            <person name="Borek D."/>
            <person name="Otwinowski Z."/>
            <person name="Grishin N.V."/>
        </authorList>
    </citation>
    <scope>NUCLEOTIDE SEQUENCE [LARGE SCALE GENOMIC DNA]</scope>
    <source>
        <strain evidence="4 5">IBT 40285</strain>
    </source>
</reference>
<feature type="region of interest" description="Disordered" evidence="2">
    <location>
        <begin position="319"/>
        <end position="357"/>
    </location>
</feature>
<dbReference type="SUPFAM" id="SSF53098">
    <property type="entry name" value="Ribonuclease H-like"/>
    <property type="match status" value="1"/>
</dbReference>
<name>A0A084QWU4_STAC4</name>
<dbReference type="EMBL" id="KL659882">
    <property type="protein sequence ID" value="KFA68429.1"/>
    <property type="molecule type" value="Genomic_DNA"/>
</dbReference>
<dbReference type="InterPro" id="IPR001584">
    <property type="entry name" value="Integrase_cat-core"/>
</dbReference>
<dbReference type="PANTHER" id="PTHR37984">
    <property type="entry name" value="PROTEIN CBG26694"/>
    <property type="match status" value="1"/>
</dbReference>
<evidence type="ECO:0000256" key="1">
    <source>
        <dbReference type="ARBA" id="ARBA00022884"/>
    </source>
</evidence>
<protein>
    <recommendedName>
        <fullName evidence="3">Integrase catalytic domain-containing protein</fullName>
    </recommendedName>
</protein>
<keyword evidence="1" id="KW-0694">RNA-binding</keyword>
<dbReference type="InterPro" id="IPR012337">
    <property type="entry name" value="RNaseH-like_sf"/>
</dbReference>
<dbReference type="GO" id="GO:0015074">
    <property type="term" value="P:DNA integration"/>
    <property type="evidence" value="ECO:0007669"/>
    <property type="project" value="InterPro"/>
</dbReference>
<proteinExistence type="predicted"/>
<dbReference type="GO" id="GO:0003723">
    <property type="term" value="F:RNA binding"/>
    <property type="evidence" value="ECO:0007669"/>
    <property type="project" value="UniProtKB-KW"/>
</dbReference>
<keyword evidence="5" id="KW-1185">Reference proteome</keyword>
<organism evidence="4 5">
    <name type="scientific">Stachybotrys chlorohalonatus (strain IBT 40285)</name>
    <dbReference type="NCBI Taxonomy" id="1283841"/>
    <lineage>
        <taxon>Eukaryota</taxon>
        <taxon>Fungi</taxon>
        <taxon>Dikarya</taxon>
        <taxon>Ascomycota</taxon>
        <taxon>Pezizomycotina</taxon>
        <taxon>Sordariomycetes</taxon>
        <taxon>Hypocreomycetidae</taxon>
        <taxon>Hypocreales</taxon>
        <taxon>Stachybotryaceae</taxon>
        <taxon>Stachybotrys</taxon>
    </lineage>
</organism>
<dbReference type="Pfam" id="PF17921">
    <property type="entry name" value="Integrase_H2C2"/>
    <property type="match status" value="1"/>
</dbReference>
<sequence length="357" mass="41812">MSAKQFKAFKQKASRFFMQDRYLYRRPTKGNILILVVDDPQEKRRIIAEMHIHTGHRKVRSTYEKIKIKWFWHGMYRMIKEMIRVCPTCQEFDSIRPVERSIPAAPLQPMMKIHLDSQYMPKDKGCQYLMEARCRSIGWLEVKPMRRLSANGMRTFFQEITYRFGMIVFAVIDGGPEMADMIRPIIADAGVKTISISPYNPKANGPARAKVMEYRQQLARRTDKANAFNIRKEELQPGDLVLVYNVKRSNDLLRTVKMQARWDGPYRIAYRAPITLAYHLKSLDGIDLRTTFPADRIKAFYKDESGWWTSDLDPWLLSSSKGEDTEEEGDAFDTTEHDAYSVPVTRQTKARQRRQEH</sequence>
<gene>
    <name evidence="4" type="ORF">S40285_09219</name>
</gene>
<dbReference type="PANTHER" id="PTHR37984:SF5">
    <property type="entry name" value="PROTEIN NYNRIN-LIKE"/>
    <property type="match status" value="1"/>
</dbReference>
<feature type="compositionally biased region" description="Basic residues" evidence="2">
    <location>
        <begin position="348"/>
        <end position="357"/>
    </location>
</feature>
<accession>A0A084QWU4</accession>